<organism evidence="2 3">
    <name type="scientific">Bartonella jaculi</name>
    <dbReference type="NCBI Taxonomy" id="686226"/>
    <lineage>
        <taxon>Bacteria</taxon>
        <taxon>Pseudomonadati</taxon>
        <taxon>Pseudomonadota</taxon>
        <taxon>Alphaproteobacteria</taxon>
        <taxon>Hyphomicrobiales</taxon>
        <taxon>Bartonellaceae</taxon>
        <taxon>Bartonella</taxon>
    </lineage>
</organism>
<dbReference type="SUPFAM" id="SSF46785">
    <property type="entry name" value="Winged helix' DNA-binding domain"/>
    <property type="match status" value="1"/>
</dbReference>
<sequence length="133" mass="14680">MLSIGYNSAILPLEYIEEESIVNSANHAGKCEVLVSAQAQAETDYLETLTQDIAGNTEGVSFTIPSEDDSYSQVVAVVLRDRQASTSYIQRRLGIGYNRAASLIERMEKEGIISPANYVSKREVLVSAEEERF</sequence>
<protein>
    <recommendedName>
        <fullName evidence="1">FtsK gamma domain-containing protein</fullName>
    </recommendedName>
</protein>
<dbReference type="Proteomes" id="UP001500864">
    <property type="component" value="Unassembled WGS sequence"/>
</dbReference>
<dbReference type="Pfam" id="PF09397">
    <property type="entry name" value="FtsK_gamma"/>
    <property type="match status" value="1"/>
</dbReference>
<dbReference type="Gene3D" id="1.10.10.10">
    <property type="entry name" value="Winged helix-like DNA-binding domain superfamily/Winged helix DNA-binding domain"/>
    <property type="match status" value="1"/>
</dbReference>
<accession>A0ABP9N7E1</accession>
<keyword evidence="3" id="KW-1185">Reference proteome</keyword>
<comment type="caution">
    <text evidence="2">The sequence shown here is derived from an EMBL/GenBank/DDBJ whole genome shotgun (WGS) entry which is preliminary data.</text>
</comment>
<gene>
    <name evidence="2" type="ORF">GCM10023261_08640</name>
</gene>
<dbReference type="InterPro" id="IPR018541">
    <property type="entry name" value="Ftsk_gamma"/>
</dbReference>
<evidence type="ECO:0000313" key="3">
    <source>
        <dbReference type="Proteomes" id="UP001500864"/>
    </source>
</evidence>
<dbReference type="PANTHER" id="PTHR22683">
    <property type="entry name" value="SPORULATION PROTEIN RELATED"/>
    <property type="match status" value="1"/>
</dbReference>
<feature type="domain" description="FtsK gamma" evidence="1">
    <location>
        <begin position="64"/>
        <end position="129"/>
    </location>
</feature>
<dbReference type="InterPro" id="IPR036388">
    <property type="entry name" value="WH-like_DNA-bd_sf"/>
</dbReference>
<dbReference type="SMART" id="SM00843">
    <property type="entry name" value="Ftsk_gamma"/>
    <property type="match status" value="1"/>
</dbReference>
<dbReference type="EMBL" id="BAABIZ010000007">
    <property type="protein sequence ID" value="GAA5107348.1"/>
    <property type="molecule type" value="Genomic_DNA"/>
</dbReference>
<proteinExistence type="predicted"/>
<name>A0ABP9N7E1_9HYPH</name>
<dbReference type="InterPro" id="IPR036390">
    <property type="entry name" value="WH_DNA-bd_sf"/>
</dbReference>
<evidence type="ECO:0000259" key="1">
    <source>
        <dbReference type="SMART" id="SM00843"/>
    </source>
</evidence>
<dbReference type="InterPro" id="IPR050206">
    <property type="entry name" value="FtsK/SpoIIIE/SftA"/>
</dbReference>
<dbReference type="PANTHER" id="PTHR22683:SF41">
    <property type="entry name" value="DNA TRANSLOCASE FTSK"/>
    <property type="match status" value="1"/>
</dbReference>
<evidence type="ECO:0000313" key="2">
    <source>
        <dbReference type="EMBL" id="GAA5107348.1"/>
    </source>
</evidence>
<reference evidence="3" key="1">
    <citation type="journal article" date="2019" name="Int. J. Syst. Evol. Microbiol.">
        <title>The Global Catalogue of Microorganisms (GCM) 10K type strain sequencing project: providing services to taxonomists for standard genome sequencing and annotation.</title>
        <authorList>
            <consortium name="The Broad Institute Genomics Platform"/>
            <consortium name="The Broad Institute Genome Sequencing Center for Infectious Disease"/>
            <person name="Wu L."/>
            <person name="Ma J."/>
        </authorList>
    </citation>
    <scope>NUCLEOTIDE SEQUENCE [LARGE SCALE GENOMIC DNA]</scope>
    <source>
        <strain evidence="3">JCM 17712</strain>
    </source>
</reference>